<evidence type="ECO:0000256" key="2">
    <source>
        <dbReference type="ARBA" id="ARBA00004947"/>
    </source>
</evidence>
<dbReference type="InterPro" id="IPR014718">
    <property type="entry name" value="GH-type_carb-bd"/>
</dbReference>
<dbReference type="Gene3D" id="2.70.98.10">
    <property type="match status" value="2"/>
</dbReference>
<comment type="function">
    <text evidence="5">Mutarotase that catalyzes the interconversion of beta-D-galactose and alpha-D-galactose during galactose metabolism. Beta-D-galactose is metabolized in the liver into glucose 1-phosphate, the primary metabolic fuel, by the action of four enzymes that constitute the Leloir pathway: GALM, GALK1 (galactokinase), GALT (galactose-1-phosphate uridylyltransferase) and GALE (UDP-galactose-4'-epimerase). Involved in the maintenance of the equilibrium between the beta- and alpha-anomers of galactose, therefore ensuring a sufficient supply of the alpha-anomer for GALK1. Also active on D-glucose although shows a preference for galactose over glucose.</text>
</comment>
<dbReference type="Proteomes" id="UP000472268">
    <property type="component" value="Chromosome 4"/>
</dbReference>
<evidence type="ECO:0000313" key="6">
    <source>
        <dbReference type="Ensembl" id="ENSSSUP00005001800.1"/>
    </source>
</evidence>
<dbReference type="PANTHER" id="PTHR10091:SF0">
    <property type="entry name" value="GALACTOSE MUTAROTASE"/>
    <property type="match status" value="1"/>
</dbReference>
<dbReference type="Pfam" id="PF01263">
    <property type="entry name" value="Aldose_epim"/>
    <property type="match status" value="1"/>
</dbReference>
<organism evidence="6 7">
    <name type="scientific">Suricata suricatta</name>
    <name type="common">Meerkat</name>
    <dbReference type="NCBI Taxonomy" id="37032"/>
    <lineage>
        <taxon>Eukaryota</taxon>
        <taxon>Metazoa</taxon>
        <taxon>Chordata</taxon>
        <taxon>Craniata</taxon>
        <taxon>Vertebrata</taxon>
        <taxon>Euteleostomi</taxon>
        <taxon>Mammalia</taxon>
        <taxon>Eutheria</taxon>
        <taxon>Laurasiatheria</taxon>
        <taxon>Carnivora</taxon>
        <taxon>Feliformia</taxon>
        <taxon>Herpestidae</taxon>
        <taxon>Suricata</taxon>
    </lineage>
</organism>
<dbReference type="GO" id="GO:0006006">
    <property type="term" value="P:glucose metabolic process"/>
    <property type="evidence" value="ECO:0007669"/>
    <property type="project" value="TreeGrafter"/>
</dbReference>
<dbReference type="Ensembl" id="ENSSSUT00005002109.1">
    <property type="protein sequence ID" value="ENSSSUP00005001800.1"/>
    <property type="gene ID" value="ENSSSUG00005001231.1"/>
</dbReference>
<evidence type="ECO:0000256" key="5">
    <source>
        <dbReference type="ARBA" id="ARBA00045743"/>
    </source>
</evidence>
<dbReference type="GO" id="GO:0033499">
    <property type="term" value="P:galactose catabolic process via UDP-galactose, Leloir pathway"/>
    <property type="evidence" value="ECO:0007669"/>
    <property type="project" value="TreeGrafter"/>
</dbReference>
<name>A0A673SX64_SURSU</name>
<dbReference type="GO" id="GO:0030246">
    <property type="term" value="F:carbohydrate binding"/>
    <property type="evidence" value="ECO:0007669"/>
    <property type="project" value="InterPro"/>
</dbReference>
<evidence type="ECO:0000256" key="4">
    <source>
        <dbReference type="ARBA" id="ARBA00032729"/>
    </source>
</evidence>
<dbReference type="GO" id="GO:0004034">
    <property type="term" value="F:aldose 1-epimerase activity"/>
    <property type="evidence" value="ECO:0007669"/>
    <property type="project" value="UniProtKB-EC"/>
</dbReference>
<reference evidence="6 7" key="1">
    <citation type="submission" date="2019-05" db="EMBL/GenBank/DDBJ databases">
        <title>A Chromosome-scale Meerkat (S. suricatta) Genome Assembly.</title>
        <authorList>
            <person name="Dudchenko O."/>
            <person name="Lieberman Aiden E."/>
            <person name="Tung J."/>
            <person name="Barreiro L.B."/>
            <person name="Clutton-Brock T.H."/>
        </authorList>
    </citation>
    <scope>NUCLEOTIDE SEQUENCE [LARGE SCALE GENOMIC DNA]</scope>
</reference>
<evidence type="ECO:0000313" key="7">
    <source>
        <dbReference type="Proteomes" id="UP000472268"/>
    </source>
</evidence>
<dbReference type="UniPathway" id="UPA00214"/>
<proteinExistence type="predicted"/>
<dbReference type="InterPro" id="IPR011013">
    <property type="entry name" value="Gal_mutarotase_sf_dom"/>
</dbReference>
<dbReference type="AlphaFoldDB" id="A0A673SX64"/>
<reference evidence="6" key="2">
    <citation type="submission" date="2025-08" db="UniProtKB">
        <authorList>
            <consortium name="Ensembl"/>
        </authorList>
    </citation>
    <scope>IDENTIFICATION</scope>
</reference>
<evidence type="ECO:0000256" key="1">
    <source>
        <dbReference type="ARBA" id="ARBA00001712"/>
    </source>
</evidence>
<keyword evidence="7" id="KW-1185">Reference proteome</keyword>
<sequence length="194" mass="21337">MVSVTRAVFGDLPSGAGTVEKFQLQSDLLKVDIISWGCTITALEVKDRQGRASDVVLGFAELEGEVAPVQGTAFDLRRPVELGKHLQDFRIQGFDHNFCLKGSKDKHFCARVCHAGSGRVLEVYTTQPGVQLYTGNFLDGTLKGKSGAVYPKHSGFCLETQSWPDAVNQPNFPSVLLRPGEEYDHTTWFKFSVA</sequence>
<reference evidence="6" key="3">
    <citation type="submission" date="2025-09" db="UniProtKB">
        <authorList>
            <consortium name="Ensembl"/>
        </authorList>
    </citation>
    <scope>IDENTIFICATION</scope>
</reference>
<dbReference type="InterPro" id="IPR008183">
    <property type="entry name" value="Aldose_1/G6P_1-epimerase"/>
</dbReference>
<comment type="pathway">
    <text evidence="2">Carbohydrate metabolism; galactose metabolism.</text>
</comment>
<gene>
    <name evidence="6" type="primary">GALM</name>
</gene>
<evidence type="ECO:0000256" key="3">
    <source>
        <dbReference type="ARBA" id="ARBA00021023"/>
    </source>
</evidence>
<dbReference type="PANTHER" id="PTHR10091">
    <property type="entry name" value="ALDOSE-1-EPIMERASE"/>
    <property type="match status" value="1"/>
</dbReference>
<dbReference type="SUPFAM" id="SSF74650">
    <property type="entry name" value="Galactose mutarotase-like"/>
    <property type="match status" value="2"/>
</dbReference>
<accession>A0A673SX64</accession>
<protein>
    <recommendedName>
        <fullName evidence="3">Galactose mutarotase</fullName>
    </recommendedName>
    <alternativeName>
        <fullName evidence="4">Aldose 1-epimerase</fullName>
    </alternativeName>
</protein>
<comment type="catalytic activity">
    <reaction evidence="1">
        <text>alpha-D-galactose = beta-D-galactose</text>
        <dbReference type="Rhea" id="RHEA:28675"/>
        <dbReference type="ChEBI" id="CHEBI:27667"/>
        <dbReference type="ChEBI" id="CHEBI:28061"/>
        <dbReference type="EC" id="5.1.3.3"/>
    </reaction>
    <physiologicalReaction direction="right-to-left" evidence="1">
        <dbReference type="Rhea" id="RHEA:28677"/>
    </physiologicalReaction>
</comment>